<dbReference type="AlphaFoldDB" id="A0AAJ6QWI1"/>
<dbReference type="GeneID" id="100902799"/>
<keyword evidence="1" id="KW-1185">Reference proteome</keyword>
<evidence type="ECO:0000313" key="1">
    <source>
        <dbReference type="Proteomes" id="UP000694867"/>
    </source>
</evidence>
<dbReference type="RefSeq" id="XP_003746290.1">
    <property type="nucleotide sequence ID" value="XM_003746242.1"/>
</dbReference>
<evidence type="ECO:0000313" key="2">
    <source>
        <dbReference type="RefSeq" id="XP_003746290.1"/>
    </source>
</evidence>
<accession>A0AAJ6QWI1</accession>
<reference evidence="2" key="1">
    <citation type="submission" date="2025-08" db="UniProtKB">
        <authorList>
            <consortium name="RefSeq"/>
        </authorList>
    </citation>
    <scope>IDENTIFICATION</scope>
</reference>
<protein>
    <submittedName>
        <fullName evidence="2">Uncharacterized protein LOC100902799</fullName>
    </submittedName>
</protein>
<dbReference type="KEGG" id="goe:100902799"/>
<proteinExistence type="predicted"/>
<organism evidence="1 2">
    <name type="scientific">Galendromus occidentalis</name>
    <name type="common">western predatory mite</name>
    <dbReference type="NCBI Taxonomy" id="34638"/>
    <lineage>
        <taxon>Eukaryota</taxon>
        <taxon>Metazoa</taxon>
        <taxon>Ecdysozoa</taxon>
        <taxon>Arthropoda</taxon>
        <taxon>Chelicerata</taxon>
        <taxon>Arachnida</taxon>
        <taxon>Acari</taxon>
        <taxon>Parasitiformes</taxon>
        <taxon>Mesostigmata</taxon>
        <taxon>Gamasina</taxon>
        <taxon>Phytoseioidea</taxon>
        <taxon>Phytoseiidae</taxon>
        <taxon>Typhlodrominae</taxon>
        <taxon>Galendromus</taxon>
    </lineage>
</organism>
<gene>
    <name evidence="2" type="primary">LOC100902799</name>
</gene>
<dbReference type="Proteomes" id="UP000694867">
    <property type="component" value="Unplaced"/>
</dbReference>
<sequence>MPWFFVNYLHQEPKVRAAVKRADETFIGKQIRRSSKPLVELRTLSETGVSTRLLERIVEYFRERNEPVELLFDKDFDYRNLLRIFRSHYNEIVLFLKEFAETEELDDELLRAVHVYIDYIKFDEILLRFSPDLTKNPLFEMMQGSVDRES</sequence>
<name>A0AAJ6QWI1_9ACAR</name>